<gene>
    <name evidence="1" type="ORF">scyTo_0006974</name>
</gene>
<accession>A0A401NJI7</accession>
<name>A0A401NJI7_SCYTO</name>
<proteinExistence type="predicted"/>
<reference evidence="1 2" key="1">
    <citation type="journal article" date="2018" name="Nat. Ecol. Evol.">
        <title>Shark genomes provide insights into elasmobranch evolution and the origin of vertebrates.</title>
        <authorList>
            <person name="Hara Y"/>
            <person name="Yamaguchi K"/>
            <person name="Onimaru K"/>
            <person name="Kadota M"/>
            <person name="Koyanagi M"/>
            <person name="Keeley SD"/>
            <person name="Tatsumi K"/>
            <person name="Tanaka K"/>
            <person name="Motone F"/>
            <person name="Kageyama Y"/>
            <person name="Nozu R"/>
            <person name="Adachi N"/>
            <person name="Nishimura O"/>
            <person name="Nakagawa R"/>
            <person name="Tanegashima C"/>
            <person name="Kiyatake I"/>
            <person name="Matsumoto R"/>
            <person name="Murakumo K"/>
            <person name="Nishida K"/>
            <person name="Terakita A"/>
            <person name="Kuratani S"/>
            <person name="Sato K"/>
            <person name="Hyodo S Kuraku.S."/>
        </authorList>
    </citation>
    <scope>NUCLEOTIDE SEQUENCE [LARGE SCALE GENOMIC DNA]</scope>
</reference>
<sequence>MACWQLSPACIQKTKATWHKVCGLLTSDPVARFLHLRDFAQASDDNGILRQMDMKLKDSEKVQRTHDNDEQFEPYYGRQNIRDSVRHFGRRQEMLGHSDDVPDPTTSSPFDQFAGLEFGIFKACCIVKCSIRNLASIYCGH</sequence>
<dbReference type="EMBL" id="BFAA01002444">
    <property type="protein sequence ID" value="GCB61019.1"/>
    <property type="molecule type" value="Genomic_DNA"/>
</dbReference>
<dbReference type="Proteomes" id="UP000288216">
    <property type="component" value="Unassembled WGS sequence"/>
</dbReference>
<evidence type="ECO:0000313" key="2">
    <source>
        <dbReference type="Proteomes" id="UP000288216"/>
    </source>
</evidence>
<dbReference type="AlphaFoldDB" id="A0A401NJI7"/>
<protein>
    <submittedName>
        <fullName evidence="1">Uncharacterized protein</fullName>
    </submittedName>
</protein>
<organism evidence="1 2">
    <name type="scientific">Scyliorhinus torazame</name>
    <name type="common">Cloudy catshark</name>
    <name type="synonym">Catulus torazame</name>
    <dbReference type="NCBI Taxonomy" id="75743"/>
    <lineage>
        <taxon>Eukaryota</taxon>
        <taxon>Metazoa</taxon>
        <taxon>Chordata</taxon>
        <taxon>Craniata</taxon>
        <taxon>Vertebrata</taxon>
        <taxon>Chondrichthyes</taxon>
        <taxon>Elasmobranchii</taxon>
        <taxon>Galeomorphii</taxon>
        <taxon>Galeoidea</taxon>
        <taxon>Carcharhiniformes</taxon>
        <taxon>Scyliorhinidae</taxon>
        <taxon>Scyliorhinus</taxon>
    </lineage>
</organism>
<evidence type="ECO:0000313" key="1">
    <source>
        <dbReference type="EMBL" id="GCB61019.1"/>
    </source>
</evidence>
<keyword evidence="2" id="KW-1185">Reference proteome</keyword>
<comment type="caution">
    <text evidence="1">The sequence shown here is derived from an EMBL/GenBank/DDBJ whole genome shotgun (WGS) entry which is preliminary data.</text>
</comment>